<dbReference type="CDD" id="cd18140">
    <property type="entry name" value="HLD_clamp_RFC"/>
    <property type="match status" value="1"/>
</dbReference>
<feature type="domain" description="AAA+ ATPase" evidence="5">
    <location>
        <begin position="197"/>
        <end position="324"/>
    </location>
</feature>
<dbReference type="Pfam" id="PF00004">
    <property type="entry name" value="AAA"/>
    <property type="match status" value="1"/>
</dbReference>
<dbReference type="CDD" id="cd00009">
    <property type="entry name" value="AAA"/>
    <property type="match status" value="1"/>
</dbReference>
<dbReference type="STRING" id="13370.A0A448YLK8"/>
<feature type="region of interest" description="Disordered" evidence="4">
    <location>
        <begin position="105"/>
        <end position="129"/>
    </location>
</feature>
<evidence type="ECO:0000256" key="4">
    <source>
        <dbReference type="SAM" id="MobiDB-lite"/>
    </source>
</evidence>
<dbReference type="GO" id="GO:0005634">
    <property type="term" value="C:nucleus"/>
    <property type="evidence" value="ECO:0007669"/>
    <property type="project" value="TreeGrafter"/>
</dbReference>
<dbReference type="Pfam" id="PF25361">
    <property type="entry name" value="AAA_lid_RFC1"/>
    <property type="match status" value="1"/>
</dbReference>
<dbReference type="FunCoup" id="A0A448YLK8">
    <property type="interactions" value="869"/>
</dbReference>
<gene>
    <name evidence="6" type="ORF">BRENAR_LOCUS2556</name>
</gene>
<dbReference type="InterPro" id="IPR027417">
    <property type="entry name" value="P-loop_NTPase"/>
</dbReference>
<dbReference type="PANTHER" id="PTHR23389:SF3">
    <property type="entry name" value="CHROMOSOME TRANSMISSION FIDELITY PROTEIN 18 HOMOLOG"/>
    <property type="match status" value="1"/>
</dbReference>
<dbReference type="InterPro" id="IPR003593">
    <property type="entry name" value="AAA+_ATPase"/>
</dbReference>
<dbReference type="SUPFAM" id="SSF52540">
    <property type="entry name" value="P-loop containing nucleoside triphosphate hydrolases"/>
    <property type="match status" value="1"/>
</dbReference>
<keyword evidence="7" id="KW-1185">Reference proteome</keyword>
<evidence type="ECO:0000313" key="7">
    <source>
        <dbReference type="Proteomes" id="UP000290900"/>
    </source>
</evidence>
<name>A0A448YLK8_BRENA</name>
<dbReference type="PANTHER" id="PTHR23389">
    <property type="entry name" value="CHROMOSOME TRANSMISSION FIDELITY FACTOR 18"/>
    <property type="match status" value="1"/>
</dbReference>
<dbReference type="SMART" id="SM00382">
    <property type="entry name" value="AAA"/>
    <property type="match status" value="1"/>
</dbReference>
<dbReference type="Gene3D" id="1.10.8.60">
    <property type="match status" value="1"/>
</dbReference>
<dbReference type="Proteomes" id="UP000290900">
    <property type="component" value="Unassembled WGS sequence"/>
</dbReference>
<dbReference type="AlphaFoldDB" id="A0A448YLK8"/>
<evidence type="ECO:0000256" key="1">
    <source>
        <dbReference type="ARBA" id="ARBA00022705"/>
    </source>
</evidence>
<keyword evidence="1" id="KW-0235">DNA replication</keyword>
<dbReference type="InterPro" id="IPR003959">
    <property type="entry name" value="ATPase_AAA_core"/>
</dbReference>
<sequence length="712" mass="81472">MSSLSLDFSKSLLGTGNVELPSKETNLSLSSIKHDIRYSSTIYVASPKEAILSSGHQIWLKPKKKTDDKDILKVDESSQLIDMGKLRRKLEIDALIKKQEPSRKGRFEKTFGNGGNGTTGNNQMDNNRPVDRRKINSLWTEKYRPKSFFDLLGNENTNRRVLEWLNQWNETVFGRPTPEKLLPEYMKTSKEGSDRPFHRILLIHGAPGTGKTSIAHVIAKQLGYEISEINASDERAGTRVREKVKNSVENVSLSGKPVCLIVDEVDGASEHGFVSCLTDLLYQDRKSKGKILKRPIIAICNDVYAPALEKLRPQCEVVPFRKCNSRQIKARLRKICQKESLGGINEKVLEALVASTNGDVRSCINFLQFHGNECDDTIDGKDTQVAWYLLLGEIFSRSGKSSRQQQLEKIRKILSLAAPSVLDHVIRGCFNAMLECETASLRRLDQMSSWLYFQDSVSCKYMAFDREDIGSYGSTATMKFAQTFNEINTNSEQRLDFRSRDEFYEIKRTIREVIRWLRKNPILAGYRKNFFIGGLMPMLNYVLVPTELPLRKFEAERVSHGVEIAKSLGLYYGLESTPEEFHKKVHVFRPRLGLFLVSEDTIGKQSAYIERLQAHSIREKEAKEVEIERKRKIEEAAERNDGNSKRQESTSTIEFFRSKYQAMTEKLEKKDGGDRGRGVMGENENRIWVKYHEGFSNAVRKEITWEGLFERT</sequence>
<dbReference type="GO" id="GO:0016887">
    <property type="term" value="F:ATP hydrolysis activity"/>
    <property type="evidence" value="ECO:0007669"/>
    <property type="project" value="InterPro"/>
</dbReference>
<dbReference type="Gene3D" id="3.40.50.300">
    <property type="entry name" value="P-loop containing nucleotide triphosphate hydrolases"/>
    <property type="match status" value="1"/>
</dbReference>
<evidence type="ECO:0000256" key="2">
    <source>
        <dbReference type="ARBA" id="ARBA00022741"/>
    </source>
</evidence>
<reference evidence="6 7" key="1">
    <citation type="submission" date="2018-12" db="EMBL/GenBank/DDBJ databases">
        <authorList>
            <person name="Tiukova I."/>
            <person name="Dainat J."/>
        </authorList>
    </citation>
    <scope>NUCLEOTIDE SEQUENCE [LARGE SCALE GENOMIC DNA]</scope>
</reference>
<dbReference type="OrthoDB" id="2195431at2759"/>
<evidence type="ECO:0000256" key="3">
    <source>
        <dbReference type="ARBA" id="ARBA00022840"/>
    </source>
</evidence>
<dbReference type="GO" id="GO:0003677">
    <property type="term" value="F:DNA binding"/>
    <property type="evidence" value="ECO:0007669"/>
    <property type="project" value="TreeGrafter"/>
</dbReference>
<evidence type="ECO:0000313" key="6">
    <source>
        <dbReference type="EMBL" id="VEU21824.1"/>
    </source>
</evidence>
<dbReference type="GO" id="GO:0005524">
    <property type="term" value="F:ATP binding"/>
    <property type="evidence" value="ECO:0007669"/>
    <property type="project" value="UniProtKB-KW"/>
</dbReference>
<organism evidence="6 7">
    <name type="scientific">Brettanomyces naardenensis</name>
    <name type="common">Yeast</name>
    <dbReference type="NCBI Taxonomy" id="13370"/>
    <lineage>
        <taxon>Eukaryota</taxon>
        <taxon>Fungi</taxon>
        <taxon>Dikarya</taxon>
        <taxon>Ascomycota</taxon>
        <taxon>Saccharomycotina</taxon>
        <taxon>Pichiomycetes</taxon>
        <taxon>Pichiales</taxon>
        <taxon>Pichiaceae</taxon>
        <taxon>Brettanomyces</taxon>
    </lineage>
</organism>
<dbReference type="GO" id="GO:0006260">
    <property type="term" value="P:DNA replication"/>
    <property type="evidence" value="ECO:0007669"/>
    <property type="project" value="UniProtKB-KW"/>
</dbReference>
<dbReference type="InParanoid" id="A0A448YLK8"/>
<keyword evidence="3" id="KW-0067">ATP-binding</keyword>
<dbReference type="EMBL" id="CAACVR010000012">
    <property type="protein sequence ID" value="VEU21824.1"/>
    <property type="molecule type" value="Genomic_DNA"/>
</dbReference>
<keyword evidence="2" id="KW-0547">Nucleotide-binding</keyword>
<accession>A0A448YLK8</accession>
<evidence type="ECO:0000259" key="5">
    <source>
        <dbReference type="SMART" id="SM00382"/>
    </source>
</evidence>
<dbReference type="InterPro" id="IPR047854">
    <property type="entry name" value="RFC_lid"/>
</dbReference>
<proteinExistence type="predicted"/>
<protein>
    <submittedName>
        <fullName evidence="6">DEKNAAC102269</fullName>
    </submittedName>
</protein>